<keyword evidence="2" id="KW-1185">Reference proteome</keyword>
<organism evidence="1 2">
    <name type="scientific">Methylobacterium gregans</name>
    <dbReference type="NCBI Taxonomy" id="374424"/>
    <lineage>
        <taxon>Bacteria</taxon>
        <taxon>Pseudomonadati</taxon>
        <taxon>Pseudomonadota</taxon>
        <taxon>Alphaproteobacteria</taxon>
        <taxon>Hyphomicrobiales</taxon>
        <taxon>Methylobacteriaceae</taxon>
        <taxon>Methylobacterium</taxon>
    </lineage>
</organism>
<protein>
    <submittedName>
        <fullName evidence="1">Uncharacterized protein</fullName>
    </submittedName>
</protein>
<evidence type="ECO:0000313" key="1">
    <source>
        <dbReference type="EMBL" id="GJD78352.1"/>
    </source>
</evidence>
<reference evidence="1" key="1">
    <citation type="journal article" date="2016" name="Front. Microbiol.">
        <title>Genome Sequence of the Piezophilic, Mesophilic Sulfate-Reducing Bacterium Desulfovibrio indicus J2T.</title>
        <authorList>
            <person name="Cao J."/>
            <person name="Maignien L."/>
            <person name="Shao Z."/>
            <person name="Alain K."/>
            <person name="Jebbar M."/>
        </authorList>
    </citation>
    <scope>NUCLEOTIDE SEQUENCE</scope>
    <source>
        <strain evidence="1">NBRC 103626</strain>
    </source>
</reference>
<accession>A0AA37HP14</accession>
<gene>
    <name evidence="1" type="ORF">NBEOAGPD_1566</name>
</gene>
<name>A0AA37HP14_9HYPH</name>
<dbReference type="Proteomes" id="UP001055108">
    <property type="component" value="Unassembled WGS sequence"/>
</dbReference>
<sequence length="67" mass="7948">MAWDDAGRFYPPGLSNTMKFWIRTPEIFMHALEDNMEFVVQLDNFCSSRPDRTHLAVDWTAFHRART</sequence>
<dbReference type="AlphaFoldDB" id="A0AA37HP14"/>
<proteinExistence type="predicted"/>
<evidence type="ECO:0000313" key="2">
    <source>
        <dbReference type="Proteomes" id="UP001055108"/>
    </source>
</evidence>
<comment type="caution">
    <text evidence="1">The sequence shown here is derived from an EMBL/GenBank/DDBJ whole genome shotgun (WGS) entry which is preliminary data.</text>
</comment>
<dbReference type="EMBL" id="BPQM01000030">
    <property type="protein sequence ID" value="GJD78352.1"/>
    <property type="molecule type" value="Genomic_DNA"/>
</dbReference>
<reference evidence="1" key="2">
    <citation type="submission" date="2021-08" db="EMBL/GenBank/DDBJ databases">
        <authorList>
            <person name="Tani A."/>
            <person name="Ola A."/>
            <person name="Ogura Y."/>
            <person name="Katsura K."/>
            <person name="Hayashi T."/>
        </authorList>
    </citation>
    <scope>NUCLEOTIDE SEQUENCE</scope>
    <source>
        <strain evidence="1">NBRC 103626</strain>
    </source>
</reference>